<evidence type="ECO:0000313" key="1">
    <source>
        <dbReference type="EMBL" id="KAA4748240.1"/>
    </source>
</evidence>
<dbReference type="EMBL" id="VWEQ01000027">
    <property type="protein sequence ID" value="KAA4748240.1"/>
    <property type="molecule type" value="Genomic_DNA"/>
</dbReference>
<comment type="caution">
    <text evidence="1">The sequence shown here is derived from an EMBL/GenBank/DDBJ whole genome shotgun (WGS) entry which is preliminary data.</text>
</comment>
<proteinExistence type="predicted"/>
<organism evidence="1 2">
    <name type="scientific">Bacteroides fragilis</name>
    <dbReference type="NCBI Taxonomy" id="817"/>
    <lineage>
        <taxon>Bacteria</taxon>
        <taxon>Pseudomonadati</taxon>
        <taxon>Bacteroidota</taxon>
        <taxon>Bacteroidia</taxon>
        <taxon>Bacteroidales</taxon>
        <taxon>Bacteroidaceae</taxon>
        <taxon>Bacteroides</taxon>
    </lineage>
</organism>
<name>A0A5M5P0A8_BACFG</name>
<evidence type="ECO:0000313" key="2">
    <source>
        <dbReference type="Proteomes" id="UP000479773"/>
    </source>
</evidence>
<gene>
    <name evidence="1" type="ORF">F3B44_21295</name>
</gene>
<reference evidence="1 2" key="1">
    <citation type="journal article" date="2019" name="Nat. Med.">
        <title>A library of human gut bacterial isolates paired with longitudinal multiomics data enables mechanistic microbiome research.</title>
        <authorList>
            <person name="Poyet M."/>
            <person name="Groussin M."/>
            <person name="Gibbons S.M."/>
            <person name="Avila-Pacheco J."/>
            <person name="Jiang X."/>
            <person name="Kearney S.M."/>
            <person name="Perrotta A.R."/>
            <person name="Berdy B."/>
            <person name="Zhao S."/>
            <person name="Lieberman T.D."/>
            <person name="Swanson P.K."/>
            <person name="Smith M."/>
            <person name="Roesemann S."/>
            <person name="Alexander J.E."/>
            <person name="Rich S.A."/>
            <person name="Livny J."/>
            <person name="Vlamakis H."/>
            <person name="Clish C."/>
            <person name="Bullock K."/>
            <person name="Deik A."/>
            <person name="Scott J."/>
            <person name="Pierce K.A."/>
            <person name="Xavier R.J."/>
            <person name="Alm E.J."/>
        </authorList>
    </citation>
    <scope>NUCLEOTIDE SEQUENCE [LARGE SCALE GENOMIC DNA]</scope>
    <source>
        <strain evidence="1 2">BIOML-A106</strain>
    </source>
</reference>
<sequence>MLNYKRFTFYSHHSVFYCISKYYSPCASHVGHDCLSSGDARGSDQPWAGTLFGESYGNLPETFR</sequence>
<dbReference type="Proteomes" id="UP000479773">
    <property type="component" value="Unassembled WGS sequence"/>
</dbReference>
<accession>A0A5M5P0A8</accession>
<protein>
    <submittedName>
        <fullName evidence="1">Uncharacterized protein</fullName>
    </submittedName>
</protein>
<dbReference type="AlphaFoldDB" id="A0A5M5P0A8"/>